<keyword evidence="2" id="KW-1185">Reference proteome</keyword>
<sequence>MGCGKSNMNLILLEEKVLGRSKSRFRTHKSTFFNFAKLGAAI</sequence>
<dbReference type="Proteomes" id="UP001549363">
    <property type="component" value="Unassembled WGS sequence"/>
</dbReference>
<comment type="caution">
    <text evidence="1">The sequence shown here is derived from an EMBL/GenBank/DDBJ whole genome shotgun (WGS) entry which is preliminary data.</text>
</comment>
<gene>
    <name evidence="1" type="ORF">ABIA69_004827</name>
</gene>
<reference evidence="1 2" key="1">
    <citation type="submission" date="2024-06" db="EMBL/GenBank/DDBJ databases">
        <title>Sorghum-associated microbial communities from plants grown in Nebraska, USA.</title>
        <authorList>
            <person name="Schachtman D."/>
        </authorList>
    </citation>
    <scope>NUCLEOTIDE SEQUENCE [LARGE SCALE GENOMIC DNA]</scope>
    <source>
        <strain evidence="1 2">736</strain>
    </source>
</reference>
<evidence type="ECO:0000313" key="1">
    <source>
        <dbReference type="EMBL" id="MET4563604.1"/>
    </source>
</evidence>
<evidence type="ECO:0000313" key="2">
    <source>
        <dbReference type="Proteomes" id="UP001549363"/>
    </source>
</evidence>
<protein>
    <submittedName>
        <fullName evidence="1">Uncharacterized protein</fullName>
    </submittedName>
</protein>
<name>A0ABV2PS33_9BACI</name>
<proteinExistence type="predicted"/>
<accession>A0ABV2PS33</accession>
<organism evidence="1 2">
    <name type="scientific">Lysinibacillus parviboronicapiens</name>
    <dbReference type="NCBI Taxonomy" id="436516"/>
    <lineage>
        <taxon>Bacteria</taxon>
        <taxon>Bacillati</taxon>
        <taxon>Bacillota</taxon>
        <taxon>Bacilli</taxon>
        <taxon>Bacillales</taxon>
        <taxon>Bacillaceae</taxon>
        <taxon>Lysinibacillus</taxon>
    </lineage>
</organism>
<dbReference type="EMBL" id="JBEPSB010000064">
    <property type="protein sequence ID" value="MET4563604.1"/>
    <property type="molecule type" value="Genomic_DNA"/>
</dbReference>